<accession>A0AAN9XMF9</accession>
<dbReference type="AlphaFoldDB" id="A0AAN9XMF9"/>
<evidence type="ECO:0000313" key="2">
    <source>
        <dbReference type="EMBL" id="KAK7399161.1"/>
    </source>
</evidence>
<protein>
    <submittedName>
        <fullName evidence="2">Uncharacterized protein</fullName>
    </submittedName>
</protein>
<gene>
    <name evidence="2" type="ORF">VNO78_10337</name>
</gene>
<name>A0AAN9XMF9_PSOTE</name>
<feature type="compositionally biased region" description="Polar residues" evidence="1">
    <location>
        <begin position="28"/>
        <end position="44"/>
    </location>
</feature>
<reference evidence="2 3" key="1">
    <citation type="submission" date="2024-01" db="EMBL/GenBank/DDBJ databases">
        <title>The genomes of 5 underutilized Papilionoideae crops provide insights into root nodulation and disease resistanc.</title>
        <authorList>
            <person name="Jiang F."/>
        </authorList>
    </citation>
    <scope>NUCLEOTIDE SEQUENCE [LARGE SCALE GENOMIC DNA]</scope>
    <source>
        <strain evidence="2">DUOXIRENSHENG_FW03</strain>
        <tissue evidence="2">Leaves</tissue>
    </source>
</reference>
<sequence length="118" mass="13854">MHMHRADECEIEKEHTHEIATSKKRKGQASSQQPETGSQETSPPFQLDKFRFQTKGNQQRYIDIEGRKILEERRVKLEPGEWQEFTDEIAKREWKKLAEPEETFNEILVKDLLGGSSL</sequence>
<feature type="region of interest" description="Disordered" evidence="1">
    <location>
        <begin position="1"/>
        <end position="48"/>
    </location>
</feature>
<feature type="compositionally biased region" description="Basic and acidic residues" evidence="1">
    <location>
        <begin position="1"/>
        <end position="21"/>
    </location>
</feature>
<evidence type="ECO:0000256" key="1">
    <source>
        <dbReference type="SAM" id="MobiDB-lite"/>
    </source>
</evidence>
<evidence type="ECO:0000313" key="3">
    <source>
        <dbReference type="Proteomes" id="UP001386955"/>
    </source>
</evidence>
<dbReference type="EMBL" id="JAYMYS010000003">
    <property type="protein sequence ID" value="KAK7399161.1"/>
    <property type="molecule type" value="Genomic_DNA"/>
</dbReference>
<proteinExistence type="predicted"/>
<keyword evidence="3" id="KW-1185">Reference proteome</keyword>
<organism evidence="2 3">
    <name type="scientific">Psophocarpus tetragonolobus</name>
    <name type="common">Winged bean</name>
    <name type="synonym">Dolichos tetragonolobus</name>
    <dbReference type="NCBI Taxonomy" id="3891"/>
    <lineage>
        <taxon>Eukaryota</taxon>
        <taxon>Viridiplantae</taxon>
        <taxon>Streptophyta</taxon>
        <taxon>Embryophyta</taxon>
        <taxon>Tracheophyta</taxon>
        <taxon>Spermatophyta</taxon>
        <taxon>Magnoliopsida</taxon>
        <taxon>eudicotyledons</taxon>
        <taxon>Gunneridae</taxon>
        <taxon>Pentapetalae</taxon>
        <taxon>rosids</taxon>
        <taxon>fabids</taxon>
        <taxon>Fabales</taxon>
        <taxon>Fabaceae</taxon>
        <taxon>Papilionoideae</taxon>
        <taxon>50 kb inversion clade</taxon>
        <taxon>NPAAA clade</taxon>
        <taxon>indigoferoid/millettioid clade</taxon>
        <taxon>Phaseoleae</taxon>
        <taxon>Psophocarpus</taxon>
    </lineage>
</organism>
<comment type="caution">
    <text evidence="2">The sequence shown here is derived from an EMBL/GenBank/DDBJ whole genome shotgun (WGS) entry which is preliminary data.</text>
</comment>
<dbReference type="Proteomes" id="UP001386955">
    <property type="component" value="Unassembled WGS sequence"/>
</dbReference>